<keyword evidence="6 9" id="KW-1133">Transmembrane helix</keyword>
<feature type="transmembrane region" description="Helical" evidence="9">
    <location>
        <begin position="427"/>
        <end position="452"/>
    </location>
</feature>
<dbReference type="InterPro" id="IPR002490">
    <property type="entry name" value="V-ATPase_116kDa_su"/>
</dbReference>
<comment type="similarity">
    <text evidence="2 9">Belongs to the V-ATPase 116 kDa subunit family.</text>
</comment>
<dbReference type="HOGENOM" id="CLU_005230_0_2_1"/>
<keyword evidence="8 9" id="KW-0472">Membrane</keyword>
<gene>
    <name evidence="12" type="ORF">A1O9_05461</name>
</gene>
<evidence type="ECO:0000256" key="9">
    <source>
        <dbReference type="RuleBase" id="RU361189"/>
    </source>
</evidence>
<comment type="caution">
    <text evidence="12">The sequence shown here is derived from an EMBL/GenBank/DDBJ whole genome shotgun (WGS) entry which is preliminary data.</text>
</comment>
<evidence type="ECO:0000256" key="6">
    <source>
        <dbReference type="ARBA" id="ARBA00022989"/>
    </source>
</evidence>
<evidence type="ECO:0000256" key="1">
    <source>
        <dbReference type="ARBA" id="ARBA00004141"/>
    </source>
</evidence>
<evidence type="ECO:0000256" key="4">
    <source>
        <dbReference type="ARBA" id="ARBA00022692"/>
    </source>
</evidence>
<keyword evidence="3 9" id="KW-0813">Transport</keyword>
<proteinExistence type="inferred from homology"/>
<dbReference type="OrthoDB" id="10264220at2759"/>
<dbReference type="PIRSF" id="PIRSF001293">
    <property type="entry name" value="ATP6V0A1"/>
    <property type="match status" value="1"/>
</dbReference>
<feature type="transmembrane region" description="Helical" evidence="9">
    <location>
        <begin position="791"/>
        <end position="812"/>
    </location>
</feature>
<evidence type="ECO:0000256" key="8">
    <source>
        <dbReference type="ARBA" id="ARBA00023136"/>
    </source>
</evidence>
<feature type="transmembrane region" description="Helical" evidence="9">
    <location>
        <begin position="579"/>
        <end position="604"/>
    </location>
</feature>
<dbReference type="RefSeq" id="XP_013260134.1">
    <property type="nucleotide sequence ID" value="XM_013404680.1"/>
</dbReference>
<dbReference type="PANTHER" id="PTHR11629">
    <property type="entry name" value="VACUOLAR PROTON ATPASES"/>
    <property type="match status" value="1"/>
</dbReference>
<name>A0A072PBQ0_9EURO</name>
<comment type="subcellular location">
    <subcellularLocation>
        <location evidence="1">Membrane</location>
        <topology evidence="1">Multi-pass membrane protein</topology>
    </subcellularLocation>
</comment>
<dbReference type="EMBL" id="AMGV01000004">
    <property type="protein sequence ID" value="KEF57544.1"/>
    <property type="molecule type" value="Genomic_DNA"/>
</dbReference>
<sequence>MAQQDTLFRSASMSLTQLYISNEIGREVVSALGEIGLVQFRDLNSETSAFQRTFTKEIRRLDNVERQLKYFKAQMEKSGIAMRSHWDFDENMLAAPQASEIDELAERAEALEHRVSNLNESYETLKKREVELTEWRWVLKEAGGFFDRAHGQTDDIRNSVDDDDAPLLRNTEAEEGRVNGDATGQQQSFAVMNIGFVSGVIPRERLAAFERILWRTLRGNLYMNQSEIPEPIINPETNEETRKNVFVIFAHGKEIIAKIRKISESLGADLYNVDENSDLRRDQIHEVNTRLSDLASVLRNTKNTLDAELNAIARSLAAWLIVIKKEKAVYNALNFFSYDQARKTLIAEAWVPTSSLPQIRATLQDVNDRAGLSIPTIVNQIKTNKTPPTYNKTNKFTEGFQTIINAYGTAKYQEVNPGLYTIITFPFLFAVMFGDFGHGTLMMMAAAAMIYWEKPLARSKQDELFAMAFYGRYIMLMMGIFSMYTGLIYNDVFSKGFTPFASAWEFPEEGRPEVTGHLKGSYRYPFGLDWAWHGSENDLLFSNSLKMKLSILMGWAHMTYALIFSYINARHFKSPIDVWGNFVPGMIFFQSIFGYLSFCILYKWSIDWPAEGRNPPSLLNMLIQMFLSPGNVAPEEQLYSGQAGLQVFLVLIAVINVPILLLLKPLYLRWQHSKTTAQGYRGIGDTSRVTHALDDDENDEHHMNGRPSQDNDEGAMITENIGGADEHEEFEFSEVMIHQTIHTIEFCLNCVSHTASYLRLWALSLAHQQLSVVLWSMTLGNAFGSSGGMQVVMIVVTFFFWFVLTIAVLCVMEGTSAMLHSLRLHWVEAMSKHFVGEGVPFEPFSFQLLLEEEPVD</sequence>
<feature type="transmembrane region" description="Helical" evidence="9">
    <location>
        <begin position="643"/>
        <end position="663"/>
    </location>
</feature>
<feature type="transmembrane region" description="Helical" evidence="9">
    <location>
        <begin position="464"/>
        <end position="489"/>
    </location>
</feature>
<evidence type="ECO:0000256" key="7">
    <source>
        <dbReference type="ARBA" id="ARBA00023065"/>
    </source>
</evidence>
<accession>A0A072PBQ0</accession>
<dbReference type="GO" id="GO:0046961">
    <property type="term" value="F:proton-transporting ATPase activity, rotational mechanism"/>
    <property type="evidence" value="ECO:0007669"/>
    <property type="project" value="InterPro"/>
</dbReference>
<dbReference type="GO" id="GO:0000329">
    <property type="term" value="C:fungal-type vacuole membrane"/>
    <property type="evidence" value="ECO:0007669"/>
    <property type="project" value="TreeGrafter"/>
</dbReference>
<protein>
    <recommendedName>
        <fullName evidence="9">V-type proton ATPase subunit a</fullName>
    </recommendedName>
</protein>
<evidence type="ECO:0000313" key="13">
    <source>
        <dbReference type="Proteomes" id="UP000027920"/>
    </source>
</evidence>
<keyword evidence="4 9" id="KW-0812">Transmembrane</keyword>
<dbReference type="Pfam" id="PF01496">
    <property type="entry name" value="V_ATPase_I"/>
    <property type="match status" value="1"/>
</dbReference>
<evidence type="ECO:0000256" key="5">
    <source>
        <dbReference type="ARBA" id="ARBA00022781"/>
    </source>
</evidence>
<dbReference type="Proteomes" id="UP000027920">
    <property type="component" value="Unassembled WGS sequence"/>
</dbReference>
<dbReference type="GO" id="GO:0051117">
    <property type="term" value="F:ATPase binding"/>
    <property type="evidence" value="ECO:0007669"/>
    <property type="project" value="TreeGrafter"/>
</dbReference>
<evidence type="ECO:0000256" key="11">
    <source>
        <dbReference type="SAM" id="MobiDB-lite"/>
    </source>
</evidence>
<evidence type="ECO:0000256" key="3">
    <source>
        <dbReference type="ARBA" id="ARBA00022448"/>
    </source>
</evidence>
<feature type="region of interest" description="Disordered" evidence="11">
    <location>
        <begin position="695"/>
        <end position="714"/>
    </location>
</feature>
<feature type="transmembrane region" description="Helical" evidence="9">
    <location>
        <begin position="549"/>
        <end position="567"/>
    </location>
</feature>
<keyword evidence="5 9" id="KW-0375">Hydrogen ion transport</keyword>
<dbReference type="GeneID" id="25280387"/>
<organism evidence="12 13">
    <name type="scientific">Exophiala aquamarina CBS 119918</name>
    <dbReference type="NCBI Taxonomy" id="1182545"/>
    <lineage>
        <taxon>Eukaryota</taxon>
        <taxon>Fungi</taxon>
        <taxon>Dikarya</taxon>
        <taxon>Ascomycota</taxon>
        <taxon>Pezizomycotina</taxon>
        <taxon>Eurotiomycetes</taxon>
        <taxon>Chaetothyriomycetidae</taxon>
        <taxon>Chaetothyriales</taxon>
        <taxon>Herpotrichiellaceae</taxon>
        <taxon>Exophiala</taxon>
    </lineage>
</organism>
<dbReference type="STRING" id="1182545.A0A072PBQ0"/>
<evidence type="ECO:0000256" key="10">
    <source>
        <dbReference type="SAM" id="Coils"/>
    </source>
</evidence>
<dbReference type="AlphaFoldDB" id="A0A072PBQ0"/>
<dbReference type="GO" id="GO:0007035">
    <property type="term" value="P:vacuolar acidification"/>
    <property type="evidence" value="ECO:0007669"/>
    <property type="project" value="TreeGrafter"/>
</dbReference>
<keyword evidence="10" id="KW-0175">Coiled coil</keyword>
<evidence type="ECO:0000256" key="2">
    <source>
        <dbReference type="ARBA" id="ARBA00009904"/>
    </source>
</evidence>
<evidence type="ECO:0000313" key="12">
    <source>
        <dbReference type="EMBL" id="KEF57544.1"/>
    </source>
</evidence>
<feature type="coiled-coil region" evidence="10">
    <location>
        <begin position="101"/>
        <end position="128"/>
    </location>
</feature>
<comment type="function">
    <text evidence="9">Essential component of the vacuolar proton pump (V-ATPase), a multimeric enzyme that catalyzes the translocation of protons across the membranes. Required for assembly and activity of the V-ATPase.</text>
</comment>
<dbReference type="VEuPathDB" id="FungiDB:A1O9_05461"/>
<dbReference type="GO" id="GO:0000220">
    <property type="term" value="C:vacuolar proton-transporting V-type ATPase, V0 domain"/>
    <property type="evidence" value="ECO:0007669"/>
    <property type="project" value="InterPro"/>
</dbReference>
<reference evidence="12 13" key="1">
    <citation type="submission" date="2013-03" db="EMBL/GenBank/DDBJ databases">
        <title>The Genome Sequence of Exophiala aquamarina CBS 119918.</title>
        <authorList>
            <consortium name="The Broad Institute Genomics Platform"/>
            <person name="Cuomo C."/>
            <person name="de Hoog S."/>
            <person name="Gorbushina A."/>
            <person name="Walker B."/>
            <person name="Young S.K."/>
            <person name="Zeng Q."/>
            <person name="Gargeya S."/>
            <person name="Fitzgerald M."/>
            <person name="Haas B."/>
            <person name="Abouelleil A."/>
            <person name="Allen A.W."/>
            <person name="Alvarado L."/>
            <person name="Arachchi H.M."/>
            <person name="Berlin A.M."/>
            <person name="Chapman S.B."/>
            <person name="Gainer-Dewar J."/>
            <person name="Goldberg J."/>
            <person name="Griggs A."/>
            <person name="Gujja S."/>
            <person name="Hansen M."/>
            <person name="Howarth C."/>
            <person name="Imamovic A."/>
            <person name="Ireland A."/>
            <person name="Larimer J."/>
            <person name="McCowan C."/>
            <person name="Murphy C."/>
            <person name="Pearson M."/>
            <person name="Poon T.W."/>
            <person name="Priest M."/>
            <person name="Roberts A."/>
            <person name="Saif S."/>
            <person name="Shea T."/>
            <person name="Sisk P."/>
            <person name="Sykes S."/>
            <person name="Wortman J."/>
            <person name="Nusbaum C."/>
            <person name="Birren B."/>
        </authorList>
    </citation>
    <scope>NUCLEOTIDE SEQUENCE [LARGE SCALE GENOMIC DNA]</scope>
    <source>
        <strain evidence="12 13">CBS 119918</strain>
    </source>
</reference>
<dbReference type="PANTHER" id="PTHR11629:SF63">
    <property type="entry name" value="V-TYPE PROTON ATPASE SUBUNIT A"/>
    <property type="match status" value="1"/>
</dbReference>
<dbReference type="InterPro" id="IPR026028">
    <property type="entry name" value="V-type_ATPase_116kDa_su_euka"/>
</dbReference>
<feature type="transmembrane region" description="Helical" evidence="9">
    <location>
        <begin position="760"/>
        <end position="779"/>
    </location>
</feature>
<keyword evidence="13" id="KW-1185">Reference proteome</keyword>
<keyword evidence="7 9" id="KW-0406">Ion transport</keyword>